<comment type="similarity">
    <text evidence="1">Belongs to the complex I LYR family.</text>
</comment>
<dbReference type="KEGG" id="apln:108738047"/>
<dbReference type="FunCoup" id="A0A1W4X305">
    <property type="interactions" value="588"/>
</dbReference>
<dbReference type="PANTHER" id="PTHR21024:SF0">
    <property type="entry name" value="ELECTRON TRANSFER FLAVOPROTEIN REGULATORY FACTOR 1"/>
    <property type="match status" value="1"/>
</dbReference>
<dbReference type="InterPro" id="IPR052000">
    <property type="entry name" value="ETFRF1"/>
</dbReference>
<organism evidence="2 3">
    <name type="scientific">Agrilus planipennis</name>
    <name type="common">Emerald ash borer</name>
    <name type="synonym">Agrilus marcopoli</name>
    <dbReference type="NCBI Taxonomy" id="224129"/>
    <lineage>
        <taxon>Eukaryota</taxon>
        <taxon>Metazoa</taxon>
        <taxon>Ecdysozoa</taxon>
        <taxon>Arthropoda</taxon>
        <taxon>Hexapoda</taxon>
        <taxon>Insecta</taxon>
        <taxon>Pterygota</taxon>
        <taxon>Neoptera</taxon>
        <taxon>Endopterygota</taxon>
        <taxon>Coleoptera</taxon>
        <taxon>Polyphaga</taxon>
        <taxon>Elateriformia</taxon>
        <taxon>Buprestoidea</taxon>
        <taxon>Buprestidae</taxon>
        <taxon>Agrilinae</taxon>
        <taxon>Agrilus</taxon>
    </lineage>
</organism>
<dbReference type="Pfam" id="PF13233">
    <property type="entry name" value="Complex1_LYR_2"/>
    <property type="match status" value="1"/>
</dbReference>
<dbReference type="OrthoDB" id="10258445at2759"/>
<evidence type="ECO:0000313" key="2">
    <source>
        <dbReference type="Proteomes" id="UP000192223"/>
    </source>
</evidence>
<dbReference type="CDD" id="cd20265">
    <property type="entry name" value="Complex1_LYR_ETFRF1_LYRM5"/>
    <property type="match status" value="1"/>
</dbReference>
<name>A0A1W4X305_AGRPL</name>
<dbReference type="GeneID" id="108738047"/>
<keyword evidence="2" id="KW-1185">Reference proteome</keyword>
<dbReference type="GO" id="GO:0005739">
    <property type="term" value="C:mitochondrion"/>
    <property type="evidence" value="ECO:0007669"/>
    <property type="project" value="TreeGrafter"/>
</dbReference>
<sequence length="94" mass="11377">MSLRSKVITLYKNLLHLGKDWPTGYDFFRHRLHKAFTKNKDVNDPEEIKKLIKHGEFVQKEIEALYMLKKYRTLKRRYNIGNNSPQQIRKPYKA</sequence>
<dbReference type="Proteomes" id="UP000192223">
    <property type="component" value="Unplaced"/>
</dbReference>
<dbReference type="InterPro" id="IPR045296">
    <property type="entry name" value="Complex1_LYR_ETFRF1_LYRM5"/>
</dbReference>
<dbReference type="RefSeq" id="XP_018326768.1">
    <property type="nucleotide sequence ID" value="XM_018471266.1"/>
</dbReference>
<dbReference type="STRING" id="224129.A0A1W4X305"/>
<proteinExistence type="inferred from homology"/>
<evidence type="ECO:0000256" key="1">
    <source>
        <dbReference type="ARBA" id="ARBA00009508"/>
    </source>
</evidence>
<accession>A0A1W4X305</accession>
<dbReference type="PANTHER" id="PTHR21024">
    <property type="entry name" value="GROWTH HORMONE-INDUCIBLE SOLUBLE PROTEIN-RELATED"/>
    <property type="match status" value="1"/>
</dbReference>
<dbReference type="GO" id="GO:0090324">
    <property type="term" value="P:negative regulation of oxidative phosphorylation"/>
    <property type="evidence" value="ECO:0007669"/>
    <property type="project" value="InterPro"/>
</dbReference>
<dbReference type="InParanoid" id="A0A1W4X305"/>
<dbReference type="AlphaFoldDB" id="A0A1W4X305"/>
<protein>
    <submittedName>
        <fullName evidence="3">Electron transfer flavoprotein regulatory factor 1 isoform X1</fullName>
    </submittedName>
</protein>
<dbReference type="CTD" id="50459"/>
<reference evidence="3" key="1">
    <citation type="submission" date="2025-08" db="UniProtKB">
        <authorList>
            <consortium name="RefSeq"/>
        </authorList>
    </citation>
    <scope>IDENTIFICATION</scope>
    <source>
        <tissue evidence="3">Entire body</tissue>
    </source>
</reference>
<gene>
    <name evidence="3" type="primary">LOC108738047</name>
</gene>
<dbReference type="GO" id="GO:0022904">
    <property type="term" value="P:respiratory electron transport chain"/>
    <property type="evidence" value="ECO:0007669"/>
    <property type="project" value="TreeGrafter"/>
</dbReference>
<evidence type="ECO:0000313" key="3">
    <source>
        <dbReference type="RefSeq" id="XP_018326768.1"/>
    </source>
</evidence>